<reference evidence="1 2" key="1">
    <citation type="submission" date="2018-08" db="EMBL/GenBank/DDBJ databases">
        <title>Genome and evolution of the arbuscular mycorrhizal fungus Diversispora epigaea (formerly Glomus versiforme) and its bacterial endosymbionts.</title>
        <authorList>
            <person name="Sun X."/>
            <person name="Fei Z."/>
            <person name="Harrison M."/>
        </authorList>
    </citation>
    <scope>NUCLEOTIDE SEQUENCE [LARGE SCALE GENOMIC DNA]</scope>
    <source>
        <strain evidence="1 2">IT104</strain>
    </source>
</reference>
<name>A0A397J786_9GLOM</name>
<gene>
    <name evidence="1" type="ORF">Glove_97g72</name>
</gene>
<evidence type="ECO:0000313" key="2">
    <source>
        <dbReference type="Proteomes" id="UP000266861"/>
    </source>
</evidence>
<proteinExistence type="predicted"/>
<comment type="caution">
    <text evidence="1">The sequence shown here is derived from an EMBL/GenBank/DDBJ whole genome shotgun (WGS) entry which is preliminary data.</text>
</comment>
<dbReference type="EMBL" id="PQFF01000091">
    <property type="protein sequence ID" value="RHZ83347.1"/>
    <property type="molecule type" value="Genomic_DNA"/>
</dbReference>
<evidence type="ECO:0000313" key="1">
    <source>
        <dbReference type="EMBL" id="RHZ83347.1"/>
    </source>
</evidence>
<keyword evidence="2" id="KW-1185">Reference proteome</keyword>
<dbReference type="AlphaFoldDB" id="A0A397J786"/>
<organism evidence="1 2">
    <name type="scientific">Diversispora epigaea</name>
    <dbReference type="NCBI Taxonomy" id="1348612"/>
    <lineage>
        <taxon>Eukaryota</taxon>
        <taxon>Fungi</taxon>
        <taxon>Fungi incertae sedis</taxon>
        <taxon>Mucoromycota</taxon>
        <taxon>Glomeromycotina</taxon>
        <taxon>Glomeromycetes</taxon>
        <taxon>Diversisporales</taxon>
        <taxon>Diversisporaceae</taxon>
        <taxon>Diversispora</taxon>
    </lineage>
</organism>
<protein>
    <submittedName>
        <fullName evidence="1">Uncharacterized protein</fullName>
    </submittedName>
</protein>
<sequence length="60" mass="7606">MIKKQYLNENRNRWNIIIYYNLIECKEYQLVWIISWFHYITYEMTIMGEDYHHKRSSIDG</sequence>
<accession>A0A397J786</accession>
<dbReference type="Proteomes" id="UP000266861">
    <property type="component" value="Unassembled WGS sequence"/>
</dbReference>